<dbReference type="InterPro" id="IPR027417">
    <property type="entry name" value="P-loop_NTPase"/>
</dbReference>
<dbReference type="EMBL" id="SNRY01005618">
    <property type="protein sequence ID" value="KAA6314505.1"/>
    <property type="molecule type" value="Genomic_DNA"/>
</dbReference>
<dbReference type="SUPFAM" id="SSF52540">
    <property type="entry name" value="P-loop containing nucleoside triphosphate hydrolases"/>
    <property type="match status" value="1"/>
</dbReference>
<sequence length="321" mass="37462">NRWVKVSISSVFSFIYLILKQIYGIYATAPYKYDIIIFLLLKSHEVKKIAVTYDSLERLIKLLLDNNIDVYNDYYLLVDEWHILFNSYVFRSKAVKCVLKYSQEFKEVTYMTATPIEEEFILKEIRHLPIVEVQWEGTVKVNINPIVTNNPAKVVCDIIKLAINGKMFGNLHFFVNSVEFIAVVIKHLPPELVRVVCSKNEHPGKGNKTNQKKLGDKYPIASTTNEVKLINFYTSTAFEGCDIYDENGRVFIVSDNYKKQTLLDVSTLIVQICGRIRNSKYNTKINHIFNKTENWYNKYPSYEEFKAFSEDNLKKAKDWLI</sequence>
<gene>
    <name evidence="1" type="ORF">EZS27_034885</name>
</gene>
<dbReference type="AlphaFoldDB" id="A0A5J4PY92"/>
<feature type="non-terminal residue" evidence="1">
    <location>
        <position position="1"/>
    </location>
</feature>
<reference evidence="1" key="1">
    <citation type="submission" date="2019-03" db="EMBL/GenBank/DDBJ databases">
        <title>Single cell metagenomics reveals metabolic interactions within the superorganism composed of flagellate Streblomastix strix and complex community of Bacteroidetes bacteria on its surface.</title>
        <authorList>
            <person name="Treitli S.C."/>
            <person name="Kolisko M."/>
            <person name="Husnik F."/>
            <person name="Keeling P."/>
            <person name="Hampl V."/>
        </authorList>
    </citation>
    <scope>NUCLEOTIDE SEQUENCE</scope>
    <source>
        <strain evidence="1">STM</strain>
    </source>
</reference>
<name>A0A5J4PY92_9ZZZZ</name>
<comment type="caution">
    <text evidence="1">The sequence shown here is derived from an EMBL/GenBank/DDBJ whole genome shotgun (WGS) entry which is preliminary data.</text>
</comment>
<proteinExistence type="predicted"/>
<accession>A0A5J4PY92</accession>
<protein>
    <recommendedName>
        <fullName evidence="2">Helicase ATP-binding domain-containing protein</fullName>
    </recommendedName>
</protein>
<organism evidence="1">
    <name type="scientific">termite gut metagenome</name>
    <dbReference type="NCBI Taxonomy" id="433724"/>
    <lineage>
        <taxon>unclassified sequences</taxon>
        <taxon>metagenomes</taxon>
        <taxon>organismal metagenomes</taxon>
    </lineage>
</organism>
<evidence type="ECO:0008006" key="2">
    <source>
        <dbReference type="Google" id="ProtNLM"/>
    </source>
</evidence>
<evidence type="ECO:0000313" key="1">
    <source>
        <dbReference type="EMBL" id="KAA6314505.1"/>
    </source>
</evidence>